<sequence>MQHPTRLGLSTLAITVACGLLAACGTEEATPPTPATQATRISTAYALPSDHAYPEGIAADPRTGDTYVGSYTTGAIYRAAPGAATAEVFLPEGADGRKTANGLKVDQAGRLWVTDSTAGVTVYDTATRAPIARFDVAGTAPRFVNDLAVTPDGTAYLTDSSRGVVYRVTADQVSATAAHGGRAELTAHFDLNPALAPHAPSDFTLNGIVADPAGRYLLAVDMHAGELFRIDLAPNAIGPIRKVALRGGDLTFGDGLDLHDHTLWAVQNTAATISRWTLADDGTSATLDARFTDESLALPTTLVRVDDRILVVASQFDKGGPMGPGTPEPFAVLAVAGI</sequence>
<dbReference type="PANTHER" id="PTHR31460">
    <property type="match status" value="1"/>
</dbReference>
<dbReference type="EMBL" id="JNFP01000011">
    <property type="protein sequence ID" value="KIA64787.1"/>
    <property type="molecule type" value="Genomic_DNA"/>
</dbReference>
<keyword evidence="1" id="KW-0732">Signal</keyword>
<feature type="chain" id="PRO_5047326364" evidence="1">
    <location>
        <begin position="23"/>
        <end position="338"/>
    </location>
</feature>
<evidence type="ECO:0000313" key="2">
    <source>
        <dbReference type="EMBL" id="KIA64787.1"/>
    </source>
</evidence>
<dbReference type="Gene3D" id="2.120.10.30">
    <property type="entry name" value="TolB, C-terminal domain"/>
    <property type="match status" value="1"/>
</dbReference>
<gene>
    <name evidence="2" type="ORF">FG87_11190</name>
</gene>
<dbReference type="SUPFAM" id="SSF63829">
    <property type="entry name" value="Calcium-dependent phosphotriesterase"/>
    <property type="match status" value="1"/>
</dbReference>
<evidence type="ECO:0000313" key="3">
    <source>
        <dbReference type="Proteomes" id="UP000031364"/>
    </source>
</evidence>
<reference evidence="2 3" key="1">
    <citation type="journal article" date="2014" name="Int. J. Syst. Evol. Microbiol.">
        <title>Nocardia vulneris sp. nov., isolated from wounds of human patients in North America.</title>
        <authorList>
            <person name="Lasker B.A."/>
            <person name="Bell M."/>
            <person name="Klenk H.P."/>
            <person name="Sproer C."/>
            <person name="Schumann C."/>
            <person name="Schumann P."/>
            <person name="Brown J.M."/>
        </authorList>
    </citation>
    <scope>NUCLEOTIDE SEQUENCE [LARGE SCALE GENOMIC DNA]</scope>
    <source>
        <strain evidence="2 3">W9851</strain>
    </source>
</reference>
<comment type="caution">
    <text evidence="2">The sequence shown here is derived from an EMBL/GenBank/DDBJ whole genome shotgun (WGS) entry which is preliminary data.</text>
</comment>
<dbReference type="PANTHER" id="PTHR31460:SF3">
    <property type="entry name" value="MESOCENTIN"/>
    <property type="match status" value="1"/>
</dbReference>
<dbReference type="InterPro" id="IPR011042">
    <property type="entry name" value="6-blade_b-propeller_TolB-like"/>
</dbReference>
<evidence type="ECO:0000256" key="1">
    <source>
        <dbReference type="SAM" id="SignalP"/>
    </source>
</evidence>
<dbReference type="InterPro" id="IPR053224">
    <property type="entry name" value="Sensory_adhesion_molecule"/>
</dbReference>
<name>A0ABR4ZI82_9NOCA</name>
<feature type="signal peptide" evidence="1">
    <location>
        <begin position="1"/>
        <end position="22"/>
    </location>
</feature>
<dbReference type="Proteomes" id="UP000031364">
    <property type="component" value="Unassembled WGS sequence"/>
</dbReference>
<protein>
    <submittedName>
        <fullName evidence="2">Superoxide dismutase</fullName>
    </submittedName>
</protein>
<keyword evidence="3" id="KW-1185">Reference proteome</keyword>
<dbReference type="RefSeq" id="WP_043668285.1">
    <property type="nucleotide sequence ID" value="NZ_BDCI01000036.1"/>
</dbReference>
<proteinExistence type="predicted"/>
<dbReference type="PROSITE" id="PS51257">
    <property type="entry name" value="PROKAR_LIPOPROTEIN"/>
    <property type="match status" value="1"/>
</dbReference>
<organism evidence="2 3">
    <name type="scientific">Nocardia vulneris</name>
    <dbReference type="NCBI Taxonomy" id="1141657"/>
    <lineage>
        <taxon>Bacteria</taxon>
        <taxon>Bacillati</taxon>
        <taxon>Actinomycetota</taxon>
        <taxon>Actinomycetes</taxon>
        <taxon>Mycobacteriales</taxon>
        <taxon>Nocardiaceae</taxon>
        <taxon>Nocardia</taxon>
    </lineage>
</organism>
<accession>A0ABR4ZI82</accession>